<evidence type="ECO:0008006" key="3">
    <source>
        <dbReference type="Google" id="ProtNLM"/>
    </source>
</evidence>
<proteinExistence type="predicted"/>
<name>A0A7Z0GLR7_9MICC</name>
<dbReference type="RefSeq" id="WP_179541683.1">
    <property type="nucleotide sequence ID" value="NZ_BAAALL010000011.1"/>
</dbReference>
<sequence length="103" mass="10980">MALGLGLTLAPRQVGSLLGLDGTSPVRTRLIGAADVGLGTAILTSSRIWPRRRWPALLAREGLHLVIASEYARHGRTPGALAMLGLFVADGVVTVMMHRQESR</sequence>
<dbReference type="EMBL" id="JACCFY010000001">
    <property type="protein sequence ID" value="NYJ78330.1"/>
    <property type="molecule type" value="Genomic_DNA"/>
</dbReference>
<gene>
    <name evidence="1" type="ORF">HNR09_001741</name>
</gene>
<reference evidence="1 2" key="1">
    <citation type="submission" date="2020-07" db="EMBL/GenBank/DDBJ databases">
        <title>Sequencing the genomes of 1000 actinobacteria strains.</title>
        <authorList>
            <person name="Klenk H.-P."/>
        </authorList>
    </citation>
    <scope>NUCLEOTIDE SEQUENCE [LARGE SCALE GENOMIC DNA]</scope>
    <source>
        <strain evidence="1 2">DSM 15475</strain>
    </source>
</reference>
<keyword evidence="2" id="KW-1185">Reference proteome</keyword>
<dbReference type="Proteomes" id="UP000535437">
    <property type="component" value="Unassembled WGS sequence"/>
</dbReference>
<dbReference type="AlphaFoldDB" id="A0A7Z0GLR7"/>
<accession>A0A7Z0GLR7</accession>
<evidence type="ECO:0000313" key="2">
    <source>
        <dbReference type="Proteomes" id="UP000535437"/>
    </source>
</evidence>
<evidence type="ECO:0000313" key="1">
    <source>
        <dbReference type="EMBL" id="NYJ78330.1"/>
    </source>
</evidence>
<comment type="caution">
    <text evidence="1">The sequence shown here is derived from an EMBL/GenBank/DDBJ whole genome shotgun (WGS) entry which is preliminary data.</text>
</comment>
<organism evidence="1 2">
    <name type="scientific">Nesterenkonia xinjiangensis</name>
    <dbReference type="NCBI Taxonomy" id="225327"/>
    <lineage>
        <taxon>Bacteria</taxon>
        <taxon>Bacillati</taxon>
        <taxon>Actinomycetota</taxon>
        <taxon>Actinomycetes</taxon>
        <taxon>Micrococcales</taxon>
        <taxon>Micrococcaceae</taxon>
        <taxon>Nesterenkonia</taxon>
    </lineage>
</organism>
<protein>
    <recommendedName>
        <fullName evidence="3">DUF4267 domain-containing protein</fullName>
    </recommendedName>
</protein>